<name>A0A4P9Y3E4_9FUNG</name>
<feature type="compositionally biased region" description="Polar residues" evidence="1">
    <location>
        <begin position="39"/>
        <end position="55"/>
    </location>
</feature>
<feature type="compositionally biased region" description="Basic and acidic residues" evidence="1">
    <location>
        <begin position="120"/>
        <end position="133"/>
    </location>
</feature>
<feature type="compositionally biased region" description="Low complexity" evidence="1">
    <location>
        <begin position="1"/>
        <end position="19"/>
    </location>
</feature>
<dbReference type="InterPro" id="IPR041698">
    <property type="entry name" value="Methyltransf_25"/>
</dbReference>
<accession>A0A4P9Y3E4</accession>
<protein>
    <recommendedName>
        <fullName evidence="2">Methyltransferase domain-containing protein</fullName>
    </recommendedName>
</protein>
<dbReference type="InterPro" id="IPR029063">
    <property type="entry name" value="SAM-dependent_MTases_sf"/>
</dbReference>
<evidence type="ECO:0000313" key="4">
    <source>
        <dbReference type="Proteomes" id="UP000267251"/>
    </source>
</evidence>
<sequence>MGNNHSSYSSGSDTSSSGKRLGKGFRLRRTQMPERAAETKSSPDPSRIPSTTVLVNNHKRASSMGEDAVGSSHLISPWSGSLNSSSTANSSGTFHSSNPPDGTMPSRTGNSPYLSSLSHPHPEIDMDEARDTLGETPVPWFDPQQVHAPMMKEVSSSSVSPSAASSTTPLSSSSLPPPSPSPASFLFPSRSIDQDDHSTHSTQGVDSEGRYPASLAPSYPLSGVEEVERDLPEIRRLDRQHNLLRFVTHRTHVTPYGKDPRMALDLNTGTGIWMREVSEEYPECRFVGVDARPMGVLYHPNDMPINCHYEQADALQGLTHMPSNHFDIINQRFQLFHFPSFQWTPLLATIYRLLRPGTGIMELYETSLYHRPSDVSVSQVPAACASLNDALETACSTVGIHIRELTSIRGIIAQTGFVGMRERTVQLAVGEWGGEAGQMMKDNVRGILQTFRTPVIQLGVCQEAEWSQWMEQWEVECEDARMCVDIHIWSARKDTTASAPPSLLTSGHISTPSSSPSPASSIRPPQS</sequence>
<dbReference type="Pfam" id="PF13649">
    <property type="entry name" value="Methyltransf_25"/>
    <property type="match status" value="1"/>
</dbReference>
<feature type="region of interest" description="Disordered" evidence="1">
    <location>
        <begin position="1"/>
        <end position="218"/>
    </location>
</feature>
<organism evidence="3 4">
    <name type="scientific">Piptocephalis cylindrospora</name>
    <dbReference type="NCBI Taxonomy" id="1907219"/>
    <lineage>
        <taxon>Eukaryota</taxon>
        <taxon>Fungi</taxon>
        <taxon>Fungi incertae sedis</taxon>
        <taxon>Zoopagomycota</taxon>
        <taxon>Zoopagomycotina</taxon>
        <taxon>Zoopagomycetes</taxon>
        <taxon>Zoopagales</taxon>
        <taxon>Piptocephalidaceae</taxon>
        <taxon>Piptocephalis</taxon>
    </lineage>
</organism>
<dbReference type="AlphaFoldDB" id="A0A4P9Y3E4"/>
<dbReference type="PANTHER" id="PTHR43591">
    <property type="entry name" value="METHYLTRANSFERASE"/>
    <property type="match status" value="1"/>
</dbReference>
<proteinExistence type="predicted"/>
<dbReference type="PANTHER" id="PTHR43591:SF24">
    <property type="entry name" value="2-METHOXY-6-POLYPRENYL-1,4-BENZOQUINOL METHYLASE, MITOCHONDRIAL"/>
    <property type="match status" value="1"/>
</dbReference>
<feature type="compositionally biased region" description="Polar residues" evidence="1">
    <location>
        <begin position="497"/>
        <end position="509"/>
    </location>
</feature>
<dbReference type="Proteomes" id="UP000267251">
    <property type="component" value="Unassembled WGS sequence"/>
</dbReference>
<dbReference type="OrthoDB" id="2013972at2759"/>
<feature type="region of interest" description="Disordered" evidence="1">
    <location>
        <begin position="497"/>
        <end position="527"/>
    </location>
</feature>
<dbReference type="SUPFAM" id="SSF53335">
    <property type="entry name" value="S-adenosyl-L-methionine-dependent methyltransferases"/>
    <property type="match status" value="1"/>
</dbReference>
<dbReference type="EMBL" id="KZ988366">
    <property type="protein sequence ID" value="RKP12350.1"/>
    <property type="molecule type" value="Genomic_DNA"/>
</dbReference>
<evidence type="ECO:0000256" key="1">
    <source>
        <dbReference type="SAM" id="MobiDB-lite"/>
    </source>
</evidence>
<feature type="compositionally biased region" description="Low complexity" evidence="1">
    <location>
        <begin position="510"/>
        <end position="527"/>
    </location>
</feature>
<feature type="compositionally biased region" description="Basic residues" evidence="1">
    <location>
        <begin position="20"/>
        <end position="29"/>
    </location>
</feature>
<gene>
    <name evidence="3" type="ORF">BJ684DRAFT_21100</name>
</gene>
<evidence type="ECO:0000313" key="3">
    <source>
        <dbReference type="EMBL" id="RKP12350.1"/>
    </source>
</evidence>
<dbReference type="GO" id="GO:0008168">
    <property type="term" value="F:methyltransferase activity"/>
    <property type="evidence" value="ECO:0007669"/>
    <property type="project" value="TreeGrafter"/>
</dbReference>
<keyword evidence="4" id="KW-1185">Reference proteome</keyword>
<feature type="compositionally biased region" description="Low complexity" evidence="1">
    <location>
        <begin position="79"/>
        <end position="97"/>
    </location>
</feature>
<dbReference type="Gene3D" id="3.40.50.150">
    <property type="entry name" value="Vaccinia Virus protein VP39"/>
    <property type="match status" value="1"/>
</dbReference>
<evidence type="ECO:0000259" key="2">
    <source>
        <dbReference type="Pfam" id="PF13649"/>
    </source>
</evidence>
<feature type="compositionally biased region" description="Low complexity" evidence="1">
    <location>
        <begin position="154"/>
        <end position="174"/>
    </location>
</feature>
<reference evidence="4" key="1">
    <citation type="journal article" date="2018" name="Nat. Microbiol.">
        <title>Leveraging single-cell genomics to expand the fungal tree of life.</title>
        <authorList>
            <person name="Ahrendt S.R."/>
            <person name="Quandt C.A."/>
            <person name="Ciobanu D."/>
            <person name="Clum A."/>
            <person name="Salamov A."/>
            <person name="Andreopoulos B."/>
            <person name="Cheng J.F."/>
            <person name="Woyke T."/>
            <person name="Pelin A."/>
            <person name="Henrissat B."/>
            <person name="Reynolds N.K."/>
            <person name="Benny G.L."/>
            <person name="Smith M.E."/>
            <person name="James T.Y."/>
            <person name="Grigoriev I.V."/>
        </authorList>
    </citation>
    <scope>NUCLEOTIDE SEQUENCE [LARGE SCALE GENOMIC DNA]</scope>
</reference>
<feature type="domain" description="Methyltransferase" evidence="2">
    <location>
        <begin position="264"/>
        <end position="357"/>
    </location>
</feature>